<dbReference type="Pfam" id="PF08573">
    <property type="entry name" value="SAE2"/>
    <property type="match status" value="1"/>
</dbReference>
<comment type="subcellular location">
    <subcellularLocation>
        <location evidence="1">Nucleus</location>
    </subcellularLocation>
</comment>
<feature type="region of interest" description="Disordered" evidence="5">
    <location>
        <begin position="129"/>
        <end position="150"/>
    </location>
</feature>
<feature type="region of interest" description="Disordered" evidence="5">
    <location>
        <begin position="260"/>
        <end position="295"/>
    </location>
</feature>
<evidence type="ECO:0000313" key="8">
    <source>
        <dbReference type="Proteomes" id="UP001367676"/>
    </source>
</evidence>
<dbReference type="Proteomes" id="UP001367676">
    <property type="component" value="Unassembled WGS sequence"/>
</dbReference>
<evidence type="ECO:0000256" key="1">
    <source>
        <dbReference type="ARBA" id="ARBA00004123"/>
    </source>
</evidence>
<dbReference type="GO" id="GO:0010792">
    <property type="term" value="P:DNA double-strand break processing involved in repair via single-strand annealing"/>
    <property type="evidence" value="ECO:0007669"/>
    <property type="project" value="TreeGrafter"/>
</dbReference>
<dbReference type="PANTHER" id="PTHR15107">
    <property type="entry name" value="RETINOBLASTOMA BINDING PROTEIN 8"/>
    <property type="match status" value="1"/>
</dbReference>
<reference evidence="7 8" key="1">
    <citation type="submission" date="2024-03" db="EMBL/GenBank/DDBJ databases">
        <title>Adaptation during the transition from Ophiocordyceps entomopathogen to insect associate is accompanied by gene loss and intensified selection.</title>
        <authorList>
            <person name="Ward C.M."/>
            <person name="Onetto C.A."/>
            <person name="Borneman A.R."/>
        </authorList>
    </citation>
    <scope>NUCLEOTIDE SEQUENCE [LARGE SCALE GENOMIC DNA]</scope>
    <source>
        <strain evidence="7">AWRI1</strain>
        <tissue evidence="7">Single Adult Female</tissue>
    </source>
</reference>
<dbReference type="GO" id="GO:0005634">
    <property type="term" value="C:nucleus"/>
    <property type="evidence" value="ECO:0007669"/>
    <property type="project" value="UniProtKB-SubCell"/>
</dbReference>
<keyword evidence="8" id="KW-1185">Reference proteome</keyword>
<feature type="region of interest" description="Disordered" evidence="5">
    <location>
        <begin position="319"/>
        <end position="352"/>
    </location>
</feature>
<dbReference type="InterPro" id="IPR013882">
    <property type="entry name" value="Ctp1_C"/>
</dbReference>
<feature type="compositionally biased region" description="Basic and acidic residues" evidence="5">
    <location>
        <begin position="271"/>
        <end position="295"/>
    </location>
</feature>
<dbReference type="GO" id="GO:0003684">
    <property type="term" value="F:damaged DNA binding"/>
    <property type="evidence" value="ECO:0007669"/>
    <property type="project" value="TreeGrafter"/>
</dbReference>
<dbReference type="InterPro" id="IPR033316">
    <property type="entry name" value="RBBP8-like"/>
</dbReference>
<evidence type="ECO:0000256" key="3">
    <source>
        <dbReference type="ARBA" id="ARBA00023242"/>
    </source>
</evidence>
<evidence type="ECO:0000259" key="6">
    <source>
        <dbReference type="Pfam" id="PF08573"/>
    </source>
</evidence>
<keyword evidence="4" id="KW-0175">Coiled coil</keyword>
<keyword evidence="2" id="KW-0227">DNA damage</keyword>
<evidence type="ECO:0000256" key="2">
    <source>
        <dbReference type="ARBA" id="ARBA00022763"/>
    </source>
</evidence>
<evidence type="ECO:0000313" key="7">
    <source>
        <dbReference type="EMBL" id="KAK7595092.1"/>
    </source>
</evidence>
<feature type="compositionally biased region" description="Basic and acidic residues" evidence="5">
    <location>
        <begin position="335"/>
        <end position="352"/>
    </location>
</feature>
<accession>A0AAN9Y6E1</accession>
<evidence type="ECO:0000256" key="4">
    <source>
        <dbReference type="SAM" id="Coils"/>
    </source>
</evidence>
<name>A0AAN9Y6E1_9HEMI</name>
<comment type="caution">
    <text evidence="7">The sequence shown here is derived from an EMBL/GenBank/DDBJ whole genome shotgun (WGS) entry which is preliminary data.</text>
</comment>
<dbReference type="AlphaFoldDB" id="A0AAN9Y6E1"/>
<dbReference type="PANTHER" id="PTHR15107:SF0">
    <property type="entry name" value="DNA ENDONUCLEASE ACTIVATOR CTP1 C-TERMINAL DOMAIN-CONTAINING PROTEIN"/>
    <property type="match status" value="1"/>
</dbReference>
<proteinExistence type="predicted"/>
<dbReference type="EMBL" id="JBBCAQ010000019">
    <property type="protein sequence ID" value="KAK7595092.1"/>
    <property type="molecule type" value="Genomic_DNA"/>
</dbReference>
<evidence type="ECO:0000256" key="5">
    <source>
        <dbReference type="SAM" id="MobiDB-lite"/>
    </source>
</evidence>
<protein>
    <recommendedName>
        <fullName evidence="6">DNA endonuclease activator Ctp1 C-terminal domain-containing protein</fullName>
    </recommendedName>
</protein>
<gene>
    <name evidence="7" type="ORF">V9T40_001525</name>
</gene>
<feature type="coiled-coil region" evidence="4">
    <location>
        <begin position="13"/>
        <end position="54"/>
    </location>
</feature>
<organism evidence="7 8">
    <name type="scientific">Parthenolecanium corni</name>
    <dbReference type="NCBI Taxonomy" id="536013"/>
    <lineage>
        <taxon>Eukaryota</taxon>
        <taxon>Metazoa</taxon>
        <taxon>Ecdysozoa</taxon>
        <taxon>Arthropoda</taxon>
        <taxon>Hexapoda</taxon>
        <taxon>Insecta</taxon>
        <taxon>Pterygota</taxon>
        <taxon>Neoptera</taxon>
        <taxon>Paraneoptera</taxon>
        <taxon>Hemiptera</taxon>
        <taxon>Sternorrhyncha</taxon>
        <taxon>Coccoidea</taxon>
        <taxon>Coccidae</taxon>
        <taxon>Parthenolecanium</taxon>
    </lineage>
</organism>
<sequence>MLQKLWQDVAALTESLQAKIQEANEKCSTLQTQLKESLEENSRLQVTINVLKKKPCSKCAKLIDCTEMLKKKLKEKDDTISVIGKLFLNYNPESYAAASQMVNEVITGSSADNSLFEKSLSCAETDVTVKRASPSPKTPDRAAIPEPIKKVSPIVEKKNRSHKRKFLGNPIPYISDSMKLNDDDFNVTKLSNDAKSPTTIPETCDNITKCTPPIYSLASPEILTSMSQCNRSLEAANENLLKDTPKFSFRESRRSLDLNLAAKSHSSSPKAEQKMPDMTHPSKESKRSEPMDQKIVKTIEPLPAKEISKFGFRKSRRSLDMSLVNEGQGRSSSSEAKRKTPETNRPSRETKRFEPMDLEIAKTIERLPEVPVESGSKEELPKTVWTLKRSREQLTNSKLKQTFLATTPLEKKVDISMSSEYKGGSAVQLNVKKPDANGEFLSKENIEETFFDPLVTSTHNNDSDVFVPPNSAKAAALAESTNKPRTPKKIDNSFDCLPSTSPKYKYQRDAIRKKSERWKLPGQECAKCFDFYQAKRAECSDSQIRKLLNKCSRHRHKFPIQAYTPPGLWNPVFDDTDDEADVK</sequence>
<keyword evidence="3" id="KW-0539">Nucleus</keyword>
<feature type="domain" description="DNA endonuclease activator Ctp1 C-terminal" evidence="6">
    <location>
        <begin position="536"/>
        <end position="576"/>
    </location>
</feature>